<dbReference type="PANTHER" id="PTHR33383:SF1">
    <property type="entry name" value="MEMBRANE PROTEIN INSERTION EFFICIENCY FACTOR-RELATED"/>
    <property type="match status" value="1"/>
</dbReference>
<feature type="region of interest" description="Disordered" evidence="2">
    <location>
        <begin position="91"/>
        <end position="112"/>
    </location>
</feature>
<feature type="compositionally biased region" description="Basic and acidic residues" evidence="2">
    <location>
        <begin position="99"/>
        <end position="112"/>
    </location>
</feature>
<dbReference type="EMBL" id="QMFZ01000019">
    <property type="protein sequence ID" value="RBB37283.1"/>
    <property type="molecule type" value="Genomic_DNA"/>
</dbReference>
<organism evidence="3 4">
    <name type="scientific">Burkholderia reimsis</name>
    <dbReference type="NCBI Taxonomy" id="2234132"/>
    <lineage>
        <taxon>Bacteria</taxon>
        <taxon>Pseudomonadati</taxon>
        <taxon>Pseudomonadota</taxon>
        <taxon>Betaproteobacteria</taxon>
        <taxon>Burkholderiales</taxon>
        <taxon>Burkholderiaceae</taxon>
        <taxon>Burkholderia</taxon>
    </lineage>
</organism>
<dbReference type="SMART" id="SM01234">
    <property type="entry name" value="Haemolytic"/>
    <property type="match status" value="1"/>
</dbReference>
<dbReference type="AlphaFoldDB" id="A0A365QRK5"/>
<dbReference type="Proteomes" id="UP000252458">
    <property type="component" value="Unassembled WGS sequence"/>
</dbReference>
<dbReference type="InterPro" id="IPR002696">
    <property type="entry name" value="Membr_insert_effic_factor_YidD"/>
</dbReference>
<dbReference type="GO" id="GO:0005886">
    <property type="term" value="C:plasma membrane"/>
    <property type="evidence" value="ECO:0007669"/>
    <property type="project" value="UniProtKB-SubCell"/>
</dbReference>
<sequence length="112" mass="12147">MRARCGVRACPAGFDAASNGAAQGMETVLIALLRFYKVAVSPMLGNRCRFYPSCSDYAREAIQYHGAARGTYLAVRRVCRCHPFSAGGIDLVPPPNSDTRARGEADARSHRL</sequence>
<protein>
    <recommendedName>
        <fullName evidence="1">Putative membrane protein insertion efficiency factor</fullName>
    </recommendedName>
</protein>
<proteinExistence type="inferred from homology"/>
<keyword evidence="4" id="KW-1185">Reference proteome</keyword>
<dbReference type="NCBIfam" id="TIGR00278">
    <property type="entry name" value="membrane protein insertion efficiency factor YidD"/>
    <property type="match status" value="1"/>
</dbReference>
<dbReference type="Pfam" id="PF01809">
    <property type="entry name" value="YidD"/>
    <property type="match status" value="1"/>
</dbReference>
<evidence type="ECO:0000256" key="2">
    <source>
        <dbReference type="SAM" id="MobiDB-lite"/>
    </source>
</evidence>
<comment type="subcellular location">
    <subcellularLocation>
        <location evidence="1">Cell membrane</location>
        <topology evidence="1">Peripheral membrane protein</topology>
        <orientation evidence="1">Cytoplasmic side</orientation>
    </subcellularLocation>
</comment>
<keyword evidence="1" id="KW-1003">Cell membrane</keyword>
<comment type="similarity">
    <text evidence="1">Belongs to the UPF0161 family.</text>
</comment>
<evidence type="ECO:0000313" key="3">
    <source>
        <dbReference type="EMBL" id="RBB37283.1"/>
    </source>
</evidence>
<dbReference type="HAMAP" id="MF_00386">
    <property type="entry name" value="UPF0161_YidD"/>
    <property type="match status" value="1"/>
</dbReference>
<name>A0A365QRK5_9BURK</name>
<comment type="function">
    <text evidence="1">Could be involved in insertion of integral membrane proteins into the membrane.</text>
</comment>
<reference evidence="3 4" key="1">
    <citation type="submission" date="2018-06" db="EMBL/GenBank/DDBJ databases">
        <title>Draft genome sequence of Burkholderia reimsis strain BE51 isolated from a French agricultural soil.</title>
        <authorList>
            <person name="Esmaeel Q."/>
        </authorList>
    </citation>
    <scope>NUCLEOTIDE SEQUENCE [LARGE SCALE GENOMIC DNA]</scope>
    <source>
        <strain evidence="3 4">BE51</strain>
    </source>
</reference>
<accession>A0A365QRK5</accession>
<dbReference type="PANTHER" id="PTHR33383">
    <property type="entry name" value="MEMBRANE PROTEIN INSERTION EFFICIENCY FACTOR-RELATED"/>
    <property type="match status" value="1"/>
</dbReference>
<comment type="caution">
    <text evidence="3">The sequence shown here is derived from an EMBL/GenBank/DDBJ whole genome shotgun (WGS) entry which is preliminary data.</text>
</comment>
<keyword evidence="1" id="KW-0472">Membrane</keyword>
<gene>
    <name evidence="3" type="ORF">DPV79_21615</name>
</gene>
<evidence type="ECO:0000313" key="4">
    <source>
        <dbReference type="Proteomes" id="UP000252458"/>
    </source>
</evidence>
<evidence type="ECO:0000256" key="1">
    <source>
        <dbReference type="HAMAP-Rule" id="MF_00386"/>
    </source>
</evidence>